<dbReference type="InterPro" id="IPR020841">
    <property type="entry name" value="PKS_Beta-ketoAc_synthase_dom"/>
</dbReference>
<dbReference type="GO" id="GO:0004312">
    <property type="term" value="F:fatty acid synthase activity"/>
    <property type="evidence" value="ECO:0007669"/>
    <property type="project" value="TreeGrafter"/>
</dbReference>
<dbReference type="GO" id="GO:0005737">
    <property type="term" value="C:cytoplasm"/>
    <property type="evidence" value="ECO:0007669"/>
    <property type="project" value="TreeGrafter"/>
</dbReference>
<dbReference type="PANTHER" id="PTHR43775">
    <property type="entry name" value="FATTY ACID SYNTHASE"/>
    <property type="match status" value="1"/>
</dbReference>
<dbReference type="PROSITE" id="PS52004">
    <property type="entry name" value="KS3_2"/>
    <property type="match status" value="1"/>
</dbReference>
<dbReference type="FunFam" id="3.40.47.10:FF:000019">
    <property type="entry name" value="Polyketide synthase type I"/>
    <property type="match status" value="1"/>
</dbReference>
<evidence type="ECO:0000256" key="4">
    <source>
        <dbReference type="ARBA" id="ARBA00023315"/>
    </source>
</evidence>
<evidence type="ECO:0000256" key="3">
    <source>
        <dbReference type="ARBA" id="ARBA00022679"/>
    </source>
</evidence>
<dbReference type="InterPro" id="IPR014030">
    <property type="entry name" value="Ketoacyl_synth_N"/>
</dbReference>
<dbReference type="CDD" id="cd00833">
    <property type="entry name" value="PKS"/>
    <property type="match status" value="1"/>
</dbReference>
<dbReference type="Pfam" id="PF16197">
    <property type="entry name" value="KAsynt_C_assoc"/>
    <property type="match status" value="1"/>
</dbReference>
<dbReference type="InterPro" id="IPR032821">
    <property type="entry name" value="PKS_assoc"/>
</dbReference>
<feature type="domain" description="Ketosynthase family 3 (KS3)" evidence="5">
    <location>
        <begin position="10"/>
        <end position="437"/>
    </location>
</feature>
<name>A0A7K3S6I9_9ACTN</name>
<keyword evidence="2" id="KW-0597">Phosphoprotein</keyword>
<evidence type="ECO:0000313" key="7">
    <source>
        <dbReference type="Proteomes" id="UP000469670"/>
    </source>
</evidence>
<dbReference type="GO" id="GO:0033068">
    <property type="term" value="P:macrolide biosynthetic process"/>
    <property type="evidence" value="ECO:0007669"/>
    <property type="project" value="UniProtKB-ARBA"/>
</dbReference>
<dbReference type="GO" id="GO:0031177">
    <property type="term" value="F:phosphopantetheine binding"/>
    <property type="evidence" value="ECO:0007669"/>
    <property type="project" value="UniProtKB-ARBA"/>
</dbReference>
<evidence type="ECO:0000256" key="1">
    <source>
        <dbReference type="ARBA" id="ARBA00022450"/>
    </source>
</evidence>
<dbReference type="SMART" id="SM00825">
    <property type="entry name" value="PKS_KS"/>
    <property type="match status" value="1"/>
</dbReference>
<accession>A0A7K3S6I9</accession>
<keyword evidence="3" id="KW-0808">Transferase</keyword>
<dbReference type="AlphaFoldDB" id="A0A7K3S6I9"/>
<dbReference type="InterPro" id="IPR016039">
    <property type="entry name" value="Thiolase-like"/>
</dbReference>
<dbReference type="PROSITE" id="PS00606">
    <property type="entry name" value="KS3_1"/>
    <property type="match status" value="1"/>
</dbReference>
<reference evidence="6 7" key="1">
    <citation type="submission" date="2020-01" db="EMBL/GenBank/DDBJ databases">
        <title>Insect and environment-associated Actinomycetes.</title>
        <authorList>
            <person name="Currrie C."/>
            <person name="Chevrette M."/>
            <person name="Carlson C."/>
            <person name="Stubbendieck R."/>
            <person name="Wendt-Pienkowski E."/>
        </authorList>
    </citation>
    <scope>NUCLEOTIDE SEQUENCE [LARGE SCALE GENOMIC DNA]</scope>
    <source>
        <strain evidence="6 7">SID7590</strain>
    </source>
</reference>
<dbReference type="InterPro" id="IPR018201">
    <property type="entry name" value="Ketoacyl_synth_AS"/>
</dbReference>
<dbReference type="RefSeq" id="WP_164207463.1">
    <property type="nucleotide sequence ID" value="NZ_JAAGMP010001475.1"/>
</dbReference>
<dbReference type="InterPro" id="IPR014031">
    <property type="entry name" value="Ketoacyl_synth_C"/>
</dbReference>
<dbReference type="InterPro" id="IPR050091">
    <property type="entry name" value="PKS_NRPS_Biosynth_Enz"/>
</dbReference>
<comment type="caution">
    <text evidence="6">The sequence shown here is derived from an EMBL/GenBank/DDBJ whole genome shotgun (WGS) entry which is preliminary data.</text>
</comment>
<dbReference type="SUPFAM" id="SSF53901">
    <property type="entry name" value="Thiolase-like"/>
    <property type="match status" value="1"/>
</dbReference>
<dbReference type="Proteomes" id="UP000469670">
    <property type="component" value="Unassembled WGS sequence"/>
</dbReference>
<evidence type="ECO:0000259" key="5">
    <source>
        <dbReference type="PROSITE" id="PS52004"/>
    </source>
</evidence>
<sequence length="478" mass="50496">MADANSRALRDKVAIIGMGCRLPGGASDHRTFWRNLVAGKDCITPTPPDRYDVRTLGSRFRDKPGRLVGGRGGYIDGFDEFDPAFFGISPREADHMDPQQRKLLEVAWEALEDGGQRPADLAGSDVAVYVGAFTLDYKILQFADLGFTSLAAHTATGTMMTMVSNRISYCFDFRGPSLSVDTACSSSLVAVHLACQALHNGETDLALAGGTLLHMAPQYTVAETKGGFLSPGGRSRTFDAAADGYVRAEGVGLVALKRLDDAVRDGDRIHAVILASGVNQDGHTNGITVPNPDAQVDLIRRVCAEAGITPGDLQYMEAHGTSTPVGDPIEANALARALAVGRAPGARAYVGSVKTNIGHTESAAGIAGLIKTVLSIEHRTIPPHINLENLNPAIDPATLPYEIPTRPTAWPAHEGPARAGVNSFGFGGTNAHVVLEEAPPPAPPDRPNDVVAGRRWSILPLSARRPDALAEMAAGIRA</sequence>
<gene>
    <name evidence="6" type="ORF">G3I50_33465</name>
</gene>
<proteinExistence type="predicted"/>
<organism evidence="6 7">
    <name type="scientific">Streptomyces parvus</name>
    <dbReference type="NCBI Taxonomy" id="66428"/>
    <lineage>
        <taxon>Bacteria</taxon>
        <taxon>Bacillati</taxon>
        <taxon>Actinomycetota</taxon>
        <taxon>Actinomycetes</taxon>
        <taxon>Kitasatosporales</taxon>
        <taxon>Streptomycetaceae</taxon>
        <taxon>Streptomyces</taxon>
    </lineage>
</organism>
<dbReference type="EMBL" id="JAAGMP010001475">
    <property type="protein sequence ID" value="NEC23120.1"/>
    <property type="molecule type" value="Genomic_DNA"/>
</dbReference>
<dbReference type="Pfam" id="PF02801">
    <property type="entry name" value="Ketoacyl-synt_C"/>
    <property type="match status" value="1"/>
</dbReference>
<protein>
    <submittedName>
        <fullName evidence="6">Polyketide synthase</fullName>
    </submittedName>
</protein>
<dbReference type="GO" id="GO:0004315">
    <property type="term" value="F:3-oxoacyl-[acyl-carrier-protein] synthase activity"/>
    <property type="evidence" value="ECO:0007669"/>
    <property type="project" value="InterPro"/>
</dbReference>
<dbReference type="PANTHER" id="PTHR43775:SF37">
    <property type="entry name" value="SI:DKEY-61P9.11"/>
    <property type="match status" value="1"/>
</dbReference>
<dbReference type="Pfam" id="PF00109">
    <property type="entry name" value="ketoacyl-synt"/>
    <property type="match status" value="1"/>
</dbReference>
<dbReference type="GO" id="GO:0071770">
    <property type="term" value="P:DIM/DIP cell wall layer assembly"/>
    <property type="evidence" value="ECO:0007669"/>
    <property type="project" value="TreeGrafter"/>
</dbReference>
<dbReference type="Gene3D" id="3.40.47.10">
    <property type="match status" value="1"/>
</dbReference>
<dbReference type="GO" id="GO:0005886">
    <property type="term" value="C:plasma membrane"/>
    <property type="evidence" value="ECO:0007669"/>
    <property type="project" value="TreeGrafter"/>
</dbReference>
<keyword evidence="1" id="KW-0596">Phosphopantetheine</keyword>
<keyword evidence="4" id="KW-0012">Acyltransferase</keyword>
<evidence type="ECO:0000313" key="6">
    <source>
        <dbReference type="EMBL" id="NEC23120.1"/>
    </source>
</evidence>
<feature type="non-terminal residue" evidence="6">
    <location>
        <position position="478"/>
    </location>
</feature>
<dbReference type="GO" id="GO:0006633">
    <property type="term" value="P:fatty acid biosynthetic process"/>
    <property type="evidence" value="ECO:0007669"/>
    <property type="project" value="InterPro"/>
</dbReference>
<evidence type="ECO:0000256" key="2">
    <source>
        <dbReference type="ARBA" id="ARBA00022553"/>
    </source>
</evidence>